<accession>A0ABU6DED0</accession>
<dbReference type="InterPro" id="IPR036196">
    <property type="entry name" value="Ptyr_pPase_sf"/>
</dbReference>
<protein>
    <recommendedName>
        <fullName evidence="3">Phosphotyrosine protein phosphatase I domain-containing protein</fullName>
    </recommendedName>
</protein>
<proteinExistence type="predicted"/>
<dbReference type="EMBL" id="JAROBY010000025">
    <property type="protein sequence ID" value="MEB4795303.1"/>
    <property type="molecule type" value="Genomic_DNA"/>
</dbReference>
<gene>
    <name evidence="1" type="ORF">P5G65_15465</name>
</gene>
<evidence type="ECO:0008006" key="3">
    <source>
        <dbReference type="Google" id="ProtNLM"/>
    </source>
</evidence>
<keyword evidence="2" id="KW-1185">Reference proteome</keyword>
<dbReference type="Gene3D" id="3.40.50.2300">
    <property type="match status" value="1"/>
</dbReference>
<dbReference type="RefSeq" id="WP_127455828.1">
    <property type="nucleotide sequence ID" value="NZ_JAROBY010000025.1"/>
</dbReference>
<name>A0ABU6DED0_9BACL</name>
<evidence type="ECO:0000313" key="2">
    <source>
        <dbReference type="Proteomes" id="UP001355653"/>
    </source>
</evidence>
<dbReference type="Proteomes" id="UP001355653">
    <property type="component" value="Unassembled WGS sequence"/>
</dbReference>
<dbReference type="SUPFAM" id="SSF52788">
    <property type="entry name" value="Phosphotyrosine protein phosphatases I"/>
    <property type="match status" value="1"/>
</dbReference>
<organism evidence="1 2">
    <name type="scientific">Paenibacillus chondroitinus</name>
    <dbReference type="NCBI Taxonomy" id="59842"/>
    <lineage>
        <taxon>Bacteria</taxon>
        <taxon>Bacillati</taxon>
        <taxon>Bacillota</taxon>
        <taxon>Bacilli</taxon>
        <taxon>Bacillales</taxon>
        <taxon>Paenibacillaceae</taxon>
        <taxon>Paenibacillus</taxon>
    </lineage>
</organism>
<sequence>MMKKPVRHLLLVYPKSFDMKYFISSNVIVKLCQQIAERCPIVPFGITSVDWDIEDPLANDIQAVRYARNEIQKKVIELLKCLNVPI</sequence>
<reference evidence="1 2" key="1">
    <citation type="submission" date="2023-03" db="EMBL/GenBank/DDBJ databases">
        <title>Bacillus Genome Sequencing.</title>
        <authorList>
            <person name="Dunlap C."/>
        </authorList>
    </citation>
    <scope>NUCLEOTIDE SEQUENCE [LARGE SCALE GENOMIC DNA]</scope>
    <source>
        <strain evidence="1 2">NRS-1351</strain>
    </source>
</reference>
<evidence type="ECO:0000313" key="1">
    <source>
        <dbReference type="EMBL" id="MEB4795303.1"/>
    </source>
</evidence>
<comment type="caution">
    <text evidence="1">The sequence shown here is derived from an EMBL/GenBank/DDBJ whole genome shotgun (WGS) entry which is preliminary data.</text>
</comment>